<feature type="transmembrane region" description="Helical" evidence="1">
    <location>
        <begin position="37"/>
        <end position="55"/>
    </location>
</feature>
<organism evidence="2 3">
    <name type="scientific">Candidatus Caccovicinus merdipullorum</name>
    <dbReference type="NCBI Taxonomy" id="2840724"/>
    <lineage>
        <taxon>Bacteria</taxon>
        <taxon>Bacillati</taxon>
        <taxon>Bacillota</taxon>
        <taxon>Clostridia</taxon>
        <taxon>Eubacteriales</taxon>
        <taxon>Candidatus Caccovicinus</taxon>
    </lineage>
</organism>
<dbReference type="EMBL" id="DVKS01000006">
    <property type="protein sequence ID" value="HIT40532.1"/>
    <property type="molecule type" value="Genomic_DNA"/>
</dbReference>
<proteinExistence type="predicted"/>
<keyword evidence="1" id="KW-0812">Transmembrane</keyword>
<keyword evidence="1" id="KW-1133">Transmembrane helix</keyword>
<name>A0A9D1GG76_9FIRM</name>
<dbReference type="AlphaFoldDB" id="A0A9D1GG76"/>
<reference evidence="2" key="1">
    <citation type="submission" date="2020-10" db="EMBL/GenBank/DDBJ databases">
        <authorList>
            <person name="Gilroy R."/>
        </authorList>
    </citation>
    <scope>NUCLEOTIDE SEQUENCE</scope>
    <source>
        <strain evidence="2">CHK123-3438</strain>
    </source>
</reference>
<gene>
    <name evidence="2" type="ORF">IAB60_00275</name>
</gene>
<feature type="transmembrane region" description="Helical" evidence="1">
    <location>
        <begin position="76"/>
        <end position="97"/>
    </location>
</feature>
<feature type="transmembrane region" description="Helical" evidence="1">
    <location>
        <begin position="12"/>
        <end position="31"/>
    </location>
</feature>
<evidence type="ECO:0000256" key="1">
    <source>
        <dbReference type="SAM" id="Phobius"/>
    </source>
</evidence>
<comment type="caution">
    <text evidence="2">The sequence shown here is derived from an EMBL/GenBank/DDBJ whole genome shotgun (WGS) entry which is preliminary data.</text>
</comment>
<reference evidence="2" key="2">
    <citation type="journal article" date="2021" name="PeerJ">
        <title>Extensive microbial diversity within the chicken gut microbiome revealed by metagenomics and culture.</title>
        <authorList>
            <person name="Gilroy R."/>
            <person name="Ravi A."/>
            <person name="Getino M."/>
            <person name="Pursley I."/>
            <person name="Horton D.L."/>
            <person name="Alikhan N.F."/>
            <person name="Baker D."/>
            <person name="Gharbi K."/>
            <person name="Hall N."/>
            <person name="Watson M."/>
            <person name="Adriaenssens E.M."/>
            <person name="Foster-Nyarko E."/>
            <person name="Jarju S."/>
            <person name="Secka A."/>
            <person name="Antonio M."/>
            <person name="Oren A."/>
            <person name="Chaudhuri R.R."/>
            <person name="La Ragione R."/>
            <person name="Hildebrand F."/>
            <person name="Pallen M.J."/>
        </authorList>
    </citation>
    <scope>NUCLEOTIDE SEQUENCE</scope>
    <source>
        <strain evidence="2">CHK123-3438</strain>
    </source>
</reference>
<keyword evidence="1" id="KW-0472">Membrane</keyword>
<evidence type="ECO:0000313" key="2">
    <source>
        <dbReference type="EMBL" id="HIT40532.1"/>
    </source>
</evidence>
<protein>
    <submittedName>
        <fullName evidence="2">AI-2E family transporter</fullName>
    </submittedName>
</protein>
<sequence>MELNSENMKKLRGLILFTVVAVVVGVNYMGVIRVLGILFNMIYPFILGGAIAFVLNVPMRLLERYVPVRKPGLRRGISIVLTLILVGGVLALVFFVVTPQL</sequence>
<accession>A0A9D1GG76</accession>
<feature type="non-terminal residue" evidence="2">
    <location>
        <position position="101"/>
    </location>
</feature>
<dbReference type="Proteomes" id="UP000886860">
    <property type="component" value="Unassembled WGS sequence"/>
</dbReference>
<evidence type="ECO:0000313" key="3">
    <source>
        <dbReference type="Proteomes" id="UP000886860"/>
    </source>
</evidence>